<dbReference type="Proteomes" id="UP000298327">
    <property type="component" value="Unassembled WGS sequence"/>
</dbReference>
<dbReference type="OrthoDB" id="2186918at2759"/>
<comment type="similarity">
    <text evidence="3">Belongs to the eukaryotic RPB4 RNA polymerase subunit family.</text>
</comment>
<dbReference type="InterPro" id="IPR006590">
    <property type="entry name" value="RNA_pol_Rpb4/RPC9_core"/>
</dbReference>
<dbReference type="GO" id="GO:0006352">
    <property type="term" value="P:DNA-templated transcription initiation"/>
    <property type="evidence" value="ECO:0007669"/>
    <property type="project" value="InterPro"/>
</dbReference>
<comment type="subcellular location">
    <subcellularLocation>
        <location evidence="1">Nucleus</location>
    </subcellularLocation>
</comment>
<evidence type="ECO:0000313" key="6">
    <source>
        <dbReference type="Proteomes" id="UP000298327"/>
    </source>
</evidence>
<dbReference type="InterPro" id="IPR005574">
    <property type="entry name" value="Rpb4/RPC9"/>
</dbReference>
<dbReference type="SUPFAM" id="SSF47819">
    <property type="entry name" value="HRDC-like"/>
    <property type="match status" value="1"/>
</dbReference>
<name>A0A4Y9ZCM8_9AGAM</name>
<evidence type="ECO:0000256" key="1">
    <source>
        <dbReference type="ARBA" id="ARBA00004123"/>
    </source>
</evidence>
<feature type="domain" description="RNA polymerase Rpb4/RPC9 core" evidence="4">
    <location>
        <begin position="23"/>
        <end position="137"/>
    </location>
</feature>
<comment type="caution">
    <text evidence="5">The sequence shown here is derived from an EMBL/GenBank/DDBJ whole genome shotgun (WGS) entry which is preliminary data.</text>
</comment>
<dbReference type="GO" id="GO:0030880">
    <property type="term" value="C:RNA polymerase complex"/>
    <property type="evidence" value="ECO:0007669"/>
    <property type="project" value="InterPro"/>
</dbReference>
<dbReference type="Pfam" id="PF03874">
    <property type="entry name" value="RNA_pol_Rpb4"/>
    <property type="match status" value="1"/>
</dbReference>
<evidence type="ECO:0000259" key="4">
    <source>
        <dbReference type="SMART" id="SM00657"/>
    </source>
</evidence>
<organism evidence="5 6">
    <name type="scientific">Dentipellis fragilis</name>
    <dbReference type="NCBI Taxonomy" id="205917"/>
    <lineage>
        <taxon>Eukaryota</taxon>
        <taxon>Fungi</taxon>
        <taxon>Dikarya</taxon>
        <taxon>Basidiomycota</taxon>
        <taxon>Agaricomycotina</taxon>
        <taxon>Agaricomycetes</taxon>
        <taxon>Russulales</taxon>
        <taxon>Hericiaceae</taxon>
        <taxon>Dentipellis</taxon>
    </lineage>
</organism>
<evidence type="ECO:0000313" key="5">
    <source>
        <dbReference type="EMBL" id="TFY71528.1"/>
    </source>
</evidence>
<proteinExistence type="inferred from homology"/>
<evidence type="ECO:0000256" key="2">
    <source>
        <dbReference type="ARBA" id="ARBA00023242"/>
    </source>
</evidence>
<dbReference type="InterPro" id="IPR010997">
    <property type="entry name" value="HRDC-like_sf"/>
</dbReference>
<dbReference type="SMART" id="SM00657">
    <property type="entry name" value="RPOL4c"/>
    <property type="match status" value="1"/>
</dbReference>
<keyword evidence="2" id="KW-0539">Nucleus</keyword>
<dbReference type="STRING" id="205917.A0A4Y9ZCM8"/>
<dbReference type="Gene3D" id="1.20.1250.40">
    <property type="match status" value="1"/>
</dbReference>
<gene>
    <name evidence="5" type="ORF">EVG20_g1473</name>
</gene>
<dbReference type="GO" id="GO:0000166">
    <property type="term" value="F:nucleotide binding"/>
    <property type="evidence" value="ECO:0007669"/>
    <property type="project" value="InterPro"/>
</dbReference>
<sequence length="197" mass="21689">MTTRLRHRPNVEEEDASALKLGPEFNNAGCLLISEVKYLLENRDKDAPDTAVYNKTLDYVKNFAKFNTTDSASAVRDGPPRTLRREPALTQFETAQIANLCPADAEEAKSIIPSLVKIDDDRLQTLLDEIQTMRKFQTCIAWNCVAVPVPFGSSVVSLETYRTGARDLVGTMPAGTLKHMPPVSGSFVNTLNGTDDV</sequence>
<dbReference type="GO" id="GO:0005634">
    <property type="term" value="C:nucleus"/>
    <property type="evidence" value="ECO:0007669"/>
    <property type="project" value="UniProtKB-SubCell"/>
</dbReference>
<keyword evidence="6" id="KW-1185">Reference proteome</keyword>
<reference evidence="5 6" key="1">
    <citation type="submission" date="2019-02" db="EMBL/GenBank/DDBJ databases">
        <title>Genome sequencing of the rare red list fungi Dentipellis fragilis.</title>
        <authorList>
            <person name="Buettner E."/>
            <person name="Kellner H."/>
        </authorList>
    </citation>
    <scope>NUCLEOTIDE SEQUENCE [LARGE SCALE GENOMIC DNA]</scope>
    <source>
        <strain evidence="5 6">DSM 105465</strain>
    </source>
</reference>
<accession>A0A4Y9ZCM8</accession>
<evidence type="ECO:0000256" key="3">
    <source>
        <dbReference type="ARBA" id="ARBA00025724"/>
    </source>
</evidence>
<dbReference type="PANTHER" id="PTHR21297">
    <property type="entry name" value="DNA-DIRECTED RNA POLYMERASE II"/>
    <property type="match status" value="1"/>
</dbReference>
<dbReference type="InterPro" id="IPR038324">
    <property type="entry name" value="Rpb4/RPC9_sf"/>
</dbReference>
<dbReference type="EMBL" id="SEOQ01000047">
    <property type="protein sequence ID" value="TFY71528.1"/>
    <property type="molecule type" value="Genomic_DNA"/>
</dbReference>
<protein>
    <recommendedName>
        <fullName evidence="4">RNA polymerase Rpb4/RPC9 core domain-containing protein</fullName>
    </recommendedName>
</protein>
<dbReference type="AlphaFoldDB" id="A0A4Y9ZCM8"/>
<dbReference type="InterPro" id="IPR045222">
    <property type="entry name" value="Rpb4-like"/>
</dbReference>